<keyword evidence="4" id="KW-0679">Respiratory chain</keyword>
<dbReference type="Pfam" id="PF05365">
    <property type="entry name" value="UCR_UQCRX_QCR9"/>
    <property type="match status" value="1"/>
</dbReference>
<keyword evidence="14" id="KW-1185">Reference proteome</keyword>
<keyword evidence="10 12" id="KW-0472">Membrane</keyword>
<dbReference type="SUPFAM" id="SSF81514">
    <property type="entry name" value="Subunit X (non-heme 7 kDa protein) of cytochrome bc1 complex (Ubiquinol-cytochrome c reductase)"/>
    <property type="match status" value="1"/>
</dbReference>
<dbReference type="Proteomes" id="UP000266188">
    <property type="component" value="Unassembled WGS sequence"/>
</dbReference>
<keyword evidence="9" id="KW-0496">Mitochondrion</keyword>
<keyword evidence="6" id="KW-0999">Mitochondrion inner membrane</keyword>
<dbReference type="GO" id="GO:0006122">
    <property type="term" value="P:mitochondrial electron transport, ubiquinol to cytochrome c"/>
    <property type="evidence" value="ECO:0007669"/>
    <property type="project" value="InterPro"/>
</dbReference>
<dbReference type="GO" id="GO:0045275">
    <property type="term" value="C:respiratory chain complex III"/>
    <property type="evidence" value="ECO:0007669"/>
    <property type="project" value="InterPro"/>
</dbReference>
<dbReference type="FunFam" id="1.20.5.260:FF:000001">
    <property type="entry name" value="Cytochrome b-c1 complex subunit 9"/>
    <property type="match status" value="1"/>
</dbReference>
<keyword evidence="7" id="KW-0249">Electron transport</keyword>
<evidence type="ECO:0000256" key="8">
    <source>
        <dbReference type="ARBA" id="ARBA00022989"/>
    </source>
</evidence>
<proteinExistence type="inferred from homology"/>
<evidence type="ECO:0000313" key="13">
    <source>
        <dbReference type="EMBL" id="RJE26470.1"/>
    </source>
</evidence>
<dbReference type="Gene3D" id="1.20.5.260">
    <property type="entry name" value="Cytochrome b-c1 complex subunit 9"/>
    <property type="match status" value="1"/>
</dbReference>
<evidence type="ECO:0000256" key="10">
    <source>
        <dbReference type="ARBA" id="ARBA00023136"/>
    </source>
</evidence>
<dbReference type="PANTHER" id="PTHR12980">
    <property type="entry name" value="UBIQUINOL-CYTOCHROME C REDUCTASE COMPLEX, SUBUNIT X"/>
    <property type="match status" value="1"/>
</dbReference>
<evidence type="ECO:0000256" key="7">
    <source>
        <dbReference type="ARBA" id="ARBA00022982"/>
    </source>
</evidence>
<evidence type="ECO:0000256" key="3">
    <source>
        <dbReference type="ARBA" id="ARBA00022448"/>
    </source>
</evidence>
<dbReference type="InterPro" id="IPR008027">
    <property type="entry name" value="QCR9"/>
</dbReference>
<organism evidence="13 14">
    <name type="scientific">Aspergillus sclerotialis</name>
    <dbReference type="NCBI Taxonomy" id="2070753"/>
    <lineage>
        <taxon>Eukaryota</taxon>
        <taxon>Fungi</taxon>
        <taxon>Dikarya</taxon>
        <taxon>Ascomycota</taxon>
        <taxon>Pezizomycotina</taxon>
        <taxon>Eurotiomycetes</taxon>
        <taxon>Eurotiomycetidae</taxon>
        <taxon>Eurotiales</taxon>
        <taxon>Aspergillaceae</taxon>
        <taxon>Aspergillus</taxon>
        <taxon>Aspergillus subgen. Polypaecilum</taxon>
    </lineage>
</organism>
<gene>
    <name evidence="13" type="ORF">PHISCL_01180</name>
</gene>
<evidence type="ECO:0000256" key="2">
    <source>
        <dbReference type="ARBA" id="ARBA00007856"/>
    </source>
</evidence>
<dbReference type="GO" id="GO:0005743">
    <property type="term" value="C:mitochondrial inner membrane"/>
    <property type="evidence" value="ECO:0007669"/>
    <property type="project" value="UniProtKB-SubCell"/>
</dbReference>
<dbReference type="PANTHER" id="PTHR12980:SF0">
    <property type="entry name" value="CYTOCHROME B-C1 COMPLEX SUBUNIT 9"/>
    <property type="match status" value="1"/>
</dbReference>
<reference evidence="14" key="1">
    <citation type="submission" date="2017-02" db="EMBL/GenBank/DDBJ databases">
        <authorList>
            <person name="Tafer H."/>
            <person name="Lopandic K."/>
        </authorList>
    </citation>
    <scope>NUCLEOTIDE SEQUENCE [LARGE SCALE GENOMIC DNA]</scope>
    <source>
        <strain evidence="14">CBS 366.77</strain>
    </source>
</reference>
<keyword evidence="5 12" id="KW-0812">Transmembrane</keyword>
<dbReference type="OrthoDB" id="44067at2759"/>
<name>A0A3A2ZUS4_9EURO</name>
<comment type="similarity">
    <text evidence="2">Belongs to the UQCR10/QCR9 family.</text>
</comment>
<feature type="transmembrane region" description="Helical" evidence="12">
    <location>
        <begin position="110"/>
        <end position="127"/>
    </location>
</feature>
<keyword evidence="3" id="KW-0813">Transport</keyword>
<evidence type="ECO:0000313" key="14">
    <source>
        <dbReference type="Proteomes" id="UP000266188"/>
    </source>
</evidence>
<dbReference type="InterPro" id="IPR036656">
    <property type="entry name" value="QCR9_sf"/>
</dbReference>
<dbReference type="STRING" id="2070753.A0A3A2ZUS4"/>
<comment type="caution">
    <text evidence="13">The sequence shown here is derived from an EMBL/GenBank/DDBJ whole genome shotgun (WGS) entry which is preliminary data.</text>
</comment>
<dbReference type="AlphaFoldDB" id="A0A3A2ZUS4"/>
<evidence type="ECO:0000256" key="1">
    <source>
        <dbReference type="ARBA" id="ARBA00004434"/>
    </source>
</evidence>
<evidence type="ECO:0000256" key="9">
    <source>
        <dbReference type="ARBA" id="ARBA00023128"/>
    </source>
</evidence>
<evidence type="ECO:0000256" key="6">
    <source>
        <dbReference type="ARBA" id="ARBA00022792"/>
    </source>
</evidence>
<accession>A0A3A2ZUS4</accession>
<dbReference type="EMBL" id="MVGC01000021">
    <property type="protein sequence ID" value="RJE26470.1"/>
    <property type="molecule type" value="Genomic_DNA"/>
</dbReference>
<evidence type="ECO:0000256" key="4">
    <source>
        <dbReference type="ARBA" id="ARBA00022660"/>
    </source>
</evidence>
<comment type="subcellular location">
    <subcellularLocation>
        <location evidence="1">Mitochondrion inner membrane</location>
        <topology evidence="1">Single-pass membrane protein</topology>
    </subcellularLocation>
</comment>
<evidence type="ECO:0000256" key="5">
    <source>
        <dbReference type="ARBA" id="ARBA00022692"/>
    </source>
</evidence>
<protein>
    <recommendedName>
        <fullName evidence="11">Complex III subunit 9</fullName>
    </recommendedName>
</protein>
<evidence type="ECO:0000256" key="11">
    <source>
        <dbReference type="ARBA" id="ARBA00044247"/>
    </source>
</evidence>
<keyword evidence="8 12" id="KW-1133">Transmembrane helix</keyword>
<evidence type="ECO:0000256" key="12">
    <source>
        <dbReference type="SAM" id="Phobius"/>
    </source>
</evidence>
<sequence length="161" mass="17961">MSRSSRIDCVLRNSEALSNRPISDPVIPALLFAAGSETSPLAFLPTDFTSPRNSLSTLFSHSFPSQWLALLVADLLRHLQARPPNPSLALPIFQQANLFLQFSTLFRRNAVFLTSIFAGAFAFEIAFDSTSNALWDALNRGRQWKDIKGRYLTQGEAEDEE</sequence>